<comment type="catalytic activity">
    <reaction evidence="7 8">
        <text>L-histidinol phosphate + H2O = L-histidinol + phosphate</text>
        <dbReference type="Rhea" id="RHEA:14465"/>
        <dbReference type="ChEBI" id="CHEBI:15377"/>
        <dbReference type="ChEBI" id="CHEBI:43474"/>
        <dbReference type="ChEBI" id="CHEBI:57699"/>
        <dbReference type="ChEBI" id="CHEBI:57980"/>
        <dbReference type="EC" id="3.1.3.15"/>
    </reaction>
</comment>
<evidence type="ECO:0000256" key="8">
    <source>
        <dbReference type="RuleBase" id="RU366003"/>
    </source>
</evidence>
<evidence type="ECO:0000256" key="3">
    <source>
        <dbReference type="ARBA" id="ARBA00013085"/>
    </source>
</evidence>
<dbReference type="InterPro" id="IPR010140">
    <property type="entry name" value="Histidinol_P_phosphatase_HisJ"/>
</dbReference>
<dbReference type="PANTHER" id="PTHR21039">
    <property type="entry name" value="HISTIDINOL PHOSPHATASE-RELATED"/>
    <property type="match status" value="1"/>
</dbReference>
<sequence>MWLTGTTHNHCTHCDGKLTARQMADAAEAAGFTDFGFSSHSDPFCGNLDERAYLADITQLKAERSGRLNILLGIEQDFYRPVENRKALDYLLGSVHYIKGPKTGKLHPVDWGAEELQACLDEFEGDGAAMVRAYYALVEENVKRFQPDIVGHFDLVVKNNAGGRFFDETSSAYRAAALHALHTCIKAGCIVEVNTGGAYRGYREDFYPAAFLLEELARLGGKVTLNADAHNADGLCFGFDAALAQMKAAGIREVWMPKGNGFISKSLEHLPSR</sequence>
<reference evidence="10" key="1">
    <citation type="journal article" date="2021" name="PeerJ">
        <title>Extensive microbial diversity within the chicken gut microbiome revealed by metagenomics and culture.</title>
        <authorList>
            <person name="Gilroy R."/>
            <person name="Ravi A."/>
            <person name="Getino M."/>
            <person name="Pursley I."/>
            <person name="Horton D.L."/>
            <person name="Alikhan N.F."/>
            <person name="Baker D."/>
            <person name="Gharbi K."/>
            <person name="Hall N."/>
            <person name="Watson M."/>
            <person name="Adriaenssens E.M."/>
            <person name="Foster-Nyarko E."/>
            <person name="Jarju S."/>
            <person name="Secka A."/>
            <person name="Antonio M."/>
            <person name="Oren A."/>
            <person name="Chaudhuri R.R."/>
            <person name="La Ragione R."/>
            <person name="Hildebrand F."/>
            <person name="Pallen M.J."/>
        </authorList>
    </citation>
    <scope>NUCLEOTIDE SEQUENCE</scope>
    <source>
        <strain evidence="10">ChiBcec8-14828</strain>
    </source>
</reference>
<evidence type="ECO:0000256" key="2">
    <source>
        <dbReference type="ARBA" id="ARBA00009152"/>
    </source>
</evidence>
<keyword evidence="5 8" id="KW-0378">Hydrolase</keyword>
<evidence type="ECO:0000313" key="11">
    <source>
        <dbReference type="Proteomes" id="UP000824209"/>
    </source>
</evidence>
<dbReference type="Gene3D" id="3.20.20.140">
    <property type="entry name" value="Metal-dependent hydrolases"/>
    <property type="match status" value="1"/>
</dbReference>
<evidence type="ECO:0000256" key="1">
    <source>
        <dbReference type="ARBA" id="ARBA00004970"/>
    </source>
</evidence>
<dbReference type="GO" id="GO:0005737">
    <property type="term" value="C:cytoplasm"/>
    <property type="evidence" value="ECO:0007669"/>
    <property type="project" value="TreeGrafter"/>
</dbReference>
<evidence type="ECO:0000256" key="6">
    <source>
        <dbReference type="ARBA" id="ARBA00023102"/>
    </source>
</evidence>
<gene>
    <name evidence="10" type="ORF">H9943_09805</name>
</gene>
<name>A0A9D2M4J6_9FIRM</name>
<protein>
    <recommendedName>
        <fullName evidence="3 8">Histidinol-phosphatase</fullName>
        <shortName evidence="8">HolPase</shortName>
        <ecNumber evidence="3 8">3.1.3.15</ecNumber>
    </recommendedName>
</protein>
<dbReference type="AlphaFoldDB" id="A0A9D2M4J6"/>
<dbReference type="EC" id="3.1.3.15" evidence="3 8"/>
<dbReference type="GO" id="GO:0000105">
    <property type="term" value="P:L-histidine biosynthetic process"/>
    <property type="evidence" value="ECO:0007669"/>
    <property type="project" value="UniProtKB-UniRule"/>
</dbReference>
<organism evidence="10 11">
    <name type="scientific">Candidatus Ruthenibacterium avium</name>
    <dbReference type="NCBI Taxonomy" id="2838751"/>
    <lineage>
        <taxon>Bacteria</taxon>
        <taxon>Bacillati</taxon>
        <taxon>Bacillota</taxon>
        <taxon>Clostridia</taxon>
        <taxon>Eubacteriales</taxon>
        <taxon>Oscillospiraceae</taxon>
        <taxon>Ruthenibacterium</taxon>
    </lineage>
</organism>
<comment type="caution">
    <text evidence="10">The sequence shown here is derived from an EMBL/GenBank/DDBJ whole genome shotgun (WGS) entry which is preliminary data.</text>
</comment>
<dbReference type="EMBL" id="DWYA01000088">
    <property type="protein sequence ID" value="HJB40674.1"/>
    <property type="molecule type" value="Genomic_DNA"/>
</dbReference>
<evidence type="ECO:0000256" key="7">
    <source>
        <dbReference type="ARBA" id="ARBA00049158"/>
    </source>
</evidence>
<proteinExistence type="inferred from homology"/>
<evidence type="ECO:0000259" key="9">
    <source>
        <dbReference type="Pfam" id="PF02811"/>
    </source>
</evidence>
<feature type="domain" description="PHP" evidence="9">
    <location>
        <begin position="7"/>
        <end position="195"/>
    </location>
</feature>
<dbReference type="NCBIfam" id="TIGR01856">
    <property type="entry name" value="hisJ_fam"/>
    <property type="match status" value="1"/>
</dbReference>
<keyword evidence="4 8" id="KW-0028">Amino-acid biosynthesis</keyword>
<dbReference type="SUPFAM" id="SSF89550">
    <property type="entry name" value="PHP domain-like"/>
    <property type="match status" value="1"/>
</dbReference>
<dbReference type="GO" id="GO:0004401">
    <property type="term" value="F:histidinol-phosphatase activity"/>
    <property type="evidence" value="ECO:0007669"/>
    <property type="project" value="UniProtKB-UniRule"/>
</dbReference>
<reference evidence="10" key="2">
    <citation type="submission" date="2021-04" db="EMBL/GenBank/DDBJ databases">
        <authorList>
            <person name="Gilroy R."/>
        </authorList>
    </citation>
    <scope>NUCLEOTIDE SEQUENCE</scope>
    <source>
        <strain evidence="10">ChiBcec8-14828</strain>
    </source>
</reference>
<dbReference type="Proteomes" id="UP000824209">
    <property type="component" value="Unassembled WGS sequence"/>
</dbReference>
<keyword evidence="6 8" id="KW-0368">Histidine biosynthesis</keyword>
<evidence type="ECO:0000313" key="10">
    <source>
        <dbReference type="EMBL" id="HJB40674.1"/>
    </source>
</evidence>
<evidence type="ECO:0000256" key="4">
    <source>
        <dbReference type="ARBA" id="ARBA00022605"/>
    </source>
</evidence>
<dbReference type="Pfam" id="PF02811">
    <property type="entry name" value="PHP"/>
    <property type="match status" value="1"/>
</dbReference>
<dbReference type="InterPro" id="IPR004013">
    <property type="entry name" value="PHP_dom"/>
</dbReference>
<accession>A0A9D2M4J6</accession>
<dbReference type="InterPro" id="IPR016195">
    <property type="entry name" value="Pol/histidinol_Pase-like"/>
</dbReference>
<comment type="pathway">
    <text evidence="1 8">Amino-acid biosynthesis; L-histidine biosynthesis; L-histidine from 5-phospho-alpha-D-ribose 1-diphosphate: step 8/9.</text>
</comment>
<evidence type="ECO:0000256" key="5">
    <source>
        <dbReference type="ARBA" id="ARBA00022801"/>
    </source>
</evidence>
<dbReference type="PANTHER" id="PTHR21039:SF0">
    <property type="entry name" value="HISTIDINOL-PHOSPHATASE"/>
    <property type="match status" value="1"/>
</dbReference>
<comment type="similarity">
    <text evidence="2 8">Belongs to the PHP hydrolase family. HisK subfamily.</text>
</comment>